<sequence length="215" mass="24717">MYSSKDLVKEVKELRIVSRKTNISRYTTDYWDNEIIRDRIERCVKGKINTKFRGAQPPGAVETAEIWLAILLSAFGGLSPGENRKQEYQFSVEHHERTCTEGQRNLSCVTVDVSRRSQSQFPQPPLIRVFCVDEREDLSGSENDEDEDEDEEHVFCRTEAREFADEYLAGEARQENLAFILAGAHLMSIAAWKINAQNERVSVPLRNRGRMITFA</sequence>
<protein>
    <submittedName>
        <fullName evidence="1">Uncharacterized protein</fullName>
    </submittedName>
</protein>
<dbReference type="EMBL" id="KZ825523">
    <property type="protein sequence ID" value="PYI29910.1"/>
    <property type="molecule type" value="Genomic_DNA"/>
</dbReference>
<keyword evidence="2" id="KW-1185">Reference proteome</keyword>
<reference evidence="1 2" key="1">
    <citation type="submission" date="2018-02" db="EMBL/GenBank/DDBJ databases">
        <title>The genomes of Aspergillus section Nigri reveals drivers in fungal speciation.</title>
        <authorList>
            <consortium name="DOE Joint Genome Institute"/>
            <person name="Vesth T.C."/>
            <person name="Nybo J."/>
            <person name="Theobald S."/>
            <person name="Brandl J."/>
            <person name="Frisvad J.C."/>
            <person name="Nielsen K.F."/>
            <person name="Lyhne E.K."/>
            <person name="Kogle M.E."/>
            <person name="Kuo A."/>
            <person name="Riley R."/>
            <person name="Clum A."/>
            <person name="Nolan M."/>
            <person name="Lipzen A."/>
            <person name="Salamov A."/>
            <person name="Henrissat B."/>
            <person name="Wiebenga A."/>
            <person name="De vries R.P."/>
            <person name="Grigoriev I.V."/>
            <person name="Mortensen U.H."/>
            <person name="Andersen M.R."/>
            <person name="Baker S.E."/>
        </authorList>
    </citation>
    <scope>NUCLEOTIDE SEQUENCE [LARGE SCALE GENOMIC DNA]</scope>
    <source>
        <strain evidence="1 2">CBS 114.80</strain>
    </source>
</reference>
<organism evidence="1 2">
    <name type="scientific">Aspergillus indologenus CBS 114.80</name>
    <dbReference type="NCBI Taxonomy" id="1450541"/>
    <lineage>
        <taxon>Eukaryota</taxon>
        <taxon>Fungi</taxon>
        <taxon>Dikarya</taxon>
        <taxon>Ascomycota</taxon>
        <taxon>Pezizomycotina</taxon>
        <taxon>Eurotiomycetes</taxon>
        <taxon>Eurotiomycetidae</taxon>
        <taxon>Eurotiales</taxon>
        <taxon>Aspergillaceae</taxon>
        <taxon>Aspergillus</taxon>
        <taxon>Aspergillus subgen. Circumdati</taxon>
    </lineage>
</organism>
<dbReference type="AlphaFoldDB" id="A0A2V5IN21"/>
<proteinExistence type="predicted"/>
<gene>
    <name evidence="1" type="ORF">BP00DRAFT_447902</name>
</gene>
<evidence type="ECO:0000313" key="1">
    <source>
        <dbReference type="EMBL" id="PYI29910.1"/>
    </source>
</evidence>
<dbReference type="Proteomes" id="UP000248817">
    <property type="component" value="Unassembled WGS sequence"/>
</dbReference>
<evidence type="ECO:0000313" key="2">
    <source>
        <dbReference type="Proteomes" id="UP000248817"/>
    </source>
</evidence>
<name>A0A2V5IN21_9EURO</name>
<accession>A0A2V5IN21</accession>